<dbReference type="InterPro" id="IPR000086">
    <property type="entry name" value="NUDIX_hydrolase_dom"/>
</dbReference>
<dbReference type="RefSeq" id="WP_380046902.1">
    <property type="nucleotide sequence ID" value="NZ_JBHSOH010000005.1"/>
</dbReference>
<dbReference type="Proteomes" id="UP001595979">
    <property type="component" value="Unassembled WGS sequence"/>
</dbReference>
<evidence type="ECO:0000313" key="5">
    <source>
        <dbReference type="Proteomes" id="UP001595979"/>
    </source>
</evidence>
<dbReference type="CDD" id="cd04688">
    <property type="entry name" value="NUDIX_Hydrolase"/>
    <property type="match status" value="1"/>
</dbReference>
<dbReference type="SUPFAM" id="SSF55811">
    <property type="entry name" value="Nudix"/>
    <property type="match status" value="1"/>
</dbReference>
<keyword evidence="5" id="KW-1185">Reference proteome</keyword>
<dbReference type="Gene3D" id="3.90.79.10">
    <property type="entry name" value="Nucleoside Triphosphate Pyrophosphohydrolase"/>
    <property type="match status" value="1"/>
</dbReference>
<reference evidence="5" key="1">
    <citation type="journal article" date="2019" name="Int. J. Syst. Evol. Microbiol.">
        <title>The Global Catalogue of Microorganisms (GCM) 10K type strain sequencing project: providing services to taxonomists for standard genome sequencing and annotation.</title>
        <authorList>
            <consortium name="The Broad Institute Genomics Platform"/>
            <consortium name="The Broad Institute Genome Sequencing Center for Infectious Disease"/>
            <person name="Wu L."/>
            <person name="Ma J."/>
        </authorList>
    </citation>
    <scope>NUCLEOTIDE SEQUENCE [LARGE SCALE GENOMIC DNA]</scope>
    <source>
        <strain evidence="5">CGMCC 1.15053</strain>
    </source>
</reference>
<dbReference type="InterPro" id="IPR015797">
    <property type="entry name" value="NUDIX_hydrolase-like_dom_sf"/>
</dbReference>
<name>A0ABW1DH57_9DEIO</name>
<gene>
    <name evidence="4" type="ORF">ACFPQ6_04735</name>
</gene>
<evidence type="ECO:0000256" key="1">
    <source>
        <dbReference type="ARBA" id="ARBA00001946"/>
    </source>
</evidence>
<dbReference type="PROSITE" id="PS51462">
    <property type="entry name" value="NUDIX"/>
    <property type="match status" value="1"/>
</dbReference>
<sequence length="154" mass="16985">MTDIRLPLGGLKFSVRVAVLCVRAGRLLVNAQRHQPFAFLPGGALATGEDVYACAAREWQEETGTPPGPLRLVGVVENFFGPPDRRQHEIGFYFHMEAPPELPEASFTLLDNAEVYTEWVPLAEVAARPVYPRVVAELLDAAPGEVRHVLNREA</sequence>
<feature type="domain" description="Nudix hydrolase" evidence="3">
    <location>
        <begin position="10"/>
        <end position="143"/>
    </location>
</feature>
<proteinExistence type="predicted"/>
<evidence type="ECO:0000259" key="3">
    <source>
        <dbReference type="PROSITE" id="PS51462"/>
    </source>
</evidence>
<evidence type="ECO:0000256" key="2">
    <source>
        <dbReference type="ARBA" id="ARBA00022801"/>
    </source>
</evidence>
<comment type="caution">
    <text evidence="4">The sequence shown here is derived from an EMBL/GenBank/DDBJ whole genome shotgun (WGS) entry which is preliminary data.</text>
</comment>
<comment type="cofactor">
    <cofactor evidence="1">
        <name>Mg(2+)</name>
        <dbReference type="ChEBI" id="CHEBI:18420"/>
    </cofactor>
</comment>
<dbReference type="PANTHER" id="PTHR43046">
    <property type="entry name" value="GDP-MANNOSE MANNOSYL HYDROLASE"/>
    <property type="match status" value="1"/>
</dbReference>
<organism evidence="4 5">
    <name type="scientific">Deinococcus petrolearius</name>
    <dbReference type="NCBI Taxonomy" id="1751295"/>
    <lineage>
        <taxon>Bacteria</taxon>
        <taxon>Thermotogati</taxon>
        <taxon>Deinococcota</taxon>
        <taxon>Deinococci</taxon>
        <taxon>Deinococcales</taxon>
        <taxon>Deinococcaceae</taxon>
        <taxon>Deinococcus</taxon>
    </lineage>
</organism>
<dbReference type="EMBL" id="JBHSOH010000005">
    <property type="protein sequence ID" value="MFC5847609.1"/>
    <property type="molecule type" value="Genomic_DNA"/>
</dbReference>
<dbReference type="Pfam" id="PF00293">
    <property type="entry name" value="NUDIX"/>
    <property type="match status" value="1"/>
</dbReference>
<dbReference type="PANTHER" id="PTHR43046:SF16">
    <property type="entry name" value="ADP-RIBOSE PYROPHOSPHATASE YJHB-RELATED"/>
    <property type="match status" value="1"/>
</dbReference>
<dbReference type="GO" id="GO:0016787">
    <property type="term" value="F:hydrolase activity"/>
    <property type="evidence" value="ECO:0007669"/>
    <property type="project" value="UniProtKB-KW"/>
</dbReference>
<keyword evidence="2 4" id="KW-0378">Hydrolase</keyword>
<accession>A0ABW1DH57</accession>
<protein>
    <submittedName>
        <fullName evidence="4">NUDIX hydrolase</fullName>
    </submittedName>
</protein>
<evidence type="ECO:0000313" key="4">
    <source>
        <dbReference type="EMBL" id="MFC5847609.1"/>
    </source>
</evidence>